<gene>
    <name evidence="1" type="ORF">ACFSSE_08500</name>
</gene>
<reference evidence="2" key="1">
    <citation type="journal article" date="2019" name="Int. J. Syst. Evol. Microbiol.">
        <title>The Global Catalogue of Microorganisms (GCM) 10K type strain sequencing project: providing services to taxonomists for standard genome sequencing and annotation.</title>
        <authorList>
            <consortium name="The Broad Institute Genomics Platform"/>
            <consortium name="The Broad Institute Genome Sequencing Center for Infectious Disease"/>
            <person name="Wu L."/>
            <person name="Ma J."/>
        </authorList>
    </citation>
    <scope>NUCLEOTIDE SEQUENCE [LARGE SCALE GENOMIC DNA]</scope>
    <source>
        <strain evidence="2">KCTC 42456</strain>
    </source>
</reference>
<organism evidence="1 2">
    <name type="scientific">Pedobacter alpinus</name>
    <dbReference type="NCBI Taxonomy" id="1590643"/>
    <lineage>
        <taxon>Bacteria</taxon>
        <taxon>Pseudomonadati</taxon>
        <taxon>Bacteroidota</taxon>
        <taxon>Sphingobacteriia</taxon>
        <taxon>Sphingobacteriales</taxon>
        <taxon>Sphingobacteriaceae</taxon>
        <taxon>Pedobacter</taxon>
    </lineage>
</organism>
<dbReference type="SUPFAM" id="SSF56954">
    <property type="entry name" value="Outer membrane efflux proteins (OEP)"/>
    <property type="match status" value="1"/>
</dbReference>
<name>A0ABW5TSK4_9SPHI</name>
<protein>
    <submittedName>
        <fullName evidence="1">TolC family protein</fullName>
    </submittedName>
</protein>
<comment type="caution">
    <text evidence="1">The sequence shown here is derived from an EMBL/GenBank/DDBJ whole genome shotgun (WGS) entry which is preliminary data.</text>
</comment>
<evidence type="ECO:0000313" key="1">
    <source>
        <dbReference type="EMBL" id="MFD2731745.1"/>
    </source>
</evidence>
<evidence type="ECO:0000313" key="2">
    <source>
        <dbReference type="Proteomes" id="UP001597546"/>
    </source>
</evidence>
<accession>A0ABW5TSK4</accession>
<dbReference type="Proteomes" id="UP001597546">
    <property type="component" value="Unassembled WGS sequence"/>
</dbReference>
<dbReference type="Gene3D" id="1.20.1600.10">
    <property type="entry name" value="Outer membrane efflux proteins (OEP)"/>
    <property type="match status" value="1"/>
</dbReference>
<dbReference type="RefSeq" id="WP_379100853.1">
    <property type="nucleotide sequence ID" value="NZ_JBHULV010000025.1"/>
</dbReference>
<dbReference type="EMBL" id="JBHULV010000025">
    <property type="protein sequence ID" value="MFD2731745.1"/>
    <property type="molecule type" value="Genomic_DNA"/>
</dbReference>
<keyword evidence="2" id="KW-1185">Reference proteome</keyword>
<sequence>MLLLSASLIVFSSTKAKAQESMVPDISYLFLEKLLANAKENYPLVKQNKLREDIASLQVRNNQLDWLSPFNLIYFSQPNNGVNLSNPQLFSGFQVALNFNIGDLAQNPNNVRIARKQLDVSKQVSAQFDNNLEMEVKKRYFTYIQQLNNVKLFTKSLQDSQGLLNDLKVRYERGEVTFQNYSEGLISFSTISQSKIESEAGLLTAKAAIEELTVTKLEDIK</sequence>
<proteinExistence type="predicted"/>